<keyword evidence="8" id="KW-1185">Reference proteome</keyword>
<comment type="caution">
    <text evidence="7">The sequence shown here is derived from an EMBL/GenBank/DDBJ whole genome shotgun (WGS) entry which is preliminary data.</text>
</comment>
<keyword evidence="2 5" id="KW-0812">Transmembrane</keyword>
<dbReference type="EMBL" id="QEQG01000003">
    <property type="protein sequence ID" value="RDF12208.1"/>
    <property type="molecule type" value="Genomic_DNA"/>
</dbReference>
<protein>
    <submittedName>
        <fullName evidence="7">O-antigen ligase family protein</fullName>
    </submittedName>
</protein>
<feature type="transmembrane region" description="Helical" evidence="5">
    <location>
        <begin position="116"/>
        <end position="137"/>
    </location>
</feature>
<comment type="subcellular location">
    <subcellularLocation>
        <location evidence="1">Membrane</location>
        <topology evidence="1">Multi-pass membrane protein</topology>
    </subcellularLocation>
</comment>
<dbReference type="RefSeq" id="WP_111389412.1">
    <property type="nucleotide sequence ID" value="NZ_QEQG01000003.1"/>
</dbReference>
<evidence type="ECO:0000313" key="8">
    <source>
        <dbReference type="Proteomes" id="UP000253950"/>
    </source>
</evidence>
<feature type="transmembrane region" description="Helical" evidence="5">
    <location>
        <begin position="220"/>
        <end position="240"/>
    </location>
</feature>
<dbReference type="Proteomes" id="UP000253950">
    <property type="component" value="Unassembled WGS sequence"/>
</dbReference>
<dbReference type="InterPro" id="IPR007016">
    <property type="entry name" value="O-antigen_ligase-rel_domated"/>
</dbReference>
<dbReference type="GO" id="GO:0016874">
    <property type="term" value="F:ligase activity"/>
    <property type="evidence" value="ECO:0007669"/>
    <property type="project" value="UniProtKB-KW"/>
</dbReference>
<evidence type="ECO:0000256" key="3">
    <source>
        <dbReference type="ARBA" id="ARBA00022989"/>
    </source>
</evidence>
<feature type="domain" description="O-antigen ligase-related" evidence="6">
    <location>
        <begin position="182"/>
        <end position="333"/>
    </location>
</feature>
<feature type="transmembrane region" description="Helical" evidence="5">
    <location>
        <begin position="174"/>
        <end position="191"/>
    </location>
</feature>
<proteinExistence type="predicted"/>
<feature type="transmembrane region" description="Helical" evidence="5">
    <location>
        <begin position="327"/>
        <end position="348"/>
    </location>
</feature>
<dbReference type="InterPro" id="IPR051533">
    <property type="entry name" value="WaaL-like"/>
</dbReference>
<accession>A0ABX9HTI1</accession>
<keyword evidence="4 5" id="KW-0472">Membrane</keyword>
<dbReference type="PANTHER" id="PTHR37422:SF17">
    <property type="entry name" value="O-ANTIGEN LIGASE"/>
    <property type="match status" value="1"/>
</dbReference>
<feature type="transmembrane region" description="Helical" evidence="5">
    <location>
        <begin position="143"/>
        <end position="167"/>
    </location>
</feature>
<evidence type="ECO:0000313" key="7">
    <source>
        <dbReference type="EMBL" id="RDF12208.1"/>
    </source>
</evidence>
<organism evidence="7 8">
    <name type="scientific">Haemophilus sputorum</name>
    <dbReference type="NCBI Taxonomy" id="1078480"/>
    <lineage>
        <taxon>Bacteria</taxon>
        <taxon>Pseudomonadati</taxon>
        <taxon>Pseudomonadota</taxon>
        <taxon>Gammaproteobacteria</taxon>
        <taxon>Pasteurellales</taxon>
        <taxon>Pasteurellaceae</taxon>
        <taxon>Haemophilus</taxon>
    </lineage>
</organism>
<evidence type="ECO:0000256" key="1">
    <source>
        <dbReference type="ARBA" id="ARBA00004141"/>
    </source>
</evidence>
<evidence type="ECO:0000256" key="2">
    <source>
        <dbReference type="ARBA" id="ARBA00022692"/>
    </source>
</evidence>
<keyword evidence="7" id="KW-0436">Ligase</keyword>
<keyword evidence="3 5" id="KW-1133">Transmembrane helix</keyword>
<name>A0ABX9HTI1_9PAST</name>
<sequence>MLNKQLSLDRILSGLIALFFVLILQAKWSYSVLPILLALVGVYFYVKQPAKRPNFDRMDKWLIGSILFYFALFVASLLIHGGKVRELDLASRTLLCVPIIMLCYQRILAQKMIVQGIAVGGIFAGIIASWQVFVQGIERPFPAFMHIQAGDIAMSLAIFAFASLFYFLSQKQKIGIALSLLGMLGALLASFLTTARGAWIGAPVVMLLIFWWNRKMVSKWISVAVLAVVLVCGVAANNVIQKRYAEAEQDIAAYIERNDGNTSLGARFDMWKSAWLGIQEKPIFGWGLEGVKEMRQQHLQEGRISAYAAQFVHAHNQFLHDASVRGLFGFSALLLVFFVPLIVFWRNLRTAAQGSLKQLWNILGASHILLTMSYCLSQAFFMHNSGTMFYFTTLALFWGLQKNAENRPLVERQ</sequence>
<dbReference type="Pfam" id="PF04932">
    <property type="entry name" value="Wzy_C"/>
    <property type="match status" value="1"/>
</dbReference>
<feature type="transmembrane region" description="Helical" evidence="5">
    <location>
        <begin position="360"/>
        <end position="381"/>
    </location>
</feature>
<gene>
    <name evidence="7" type="ORF">DPV84_03880</name>
</gene>
<evidence type="ECO:0000259" key="6">
    <source>
        <dbReference type="Pfam" id="PF04932"/>
    </source>
</evidence>
<feature type="transmembrane region" description="Helical" evidence="5">
    <location>
        <begin position="58"/>
        <end position="79"/>
    </location>
</feature>
<reference evidence="7 8" key="1">
    <citation type="submission" date="2018-05" db="EMBL/GenBank/DDBJ databases">
        <title>Draft Genome Sequences for a Diverse set of 7 Haemophilus Species.</title>
        <authorList>
            <person name="Nichols M."/>
            <person name="Topaz N."/>
            <person name="Wang X."/>
            <person name="Wang X."/>
            <person name="Boxrud D."/>
        </authorList>
    </citation>
    <scope>NUCLEOTIDE SEQUENCE [LARGE SCALE GENOMIC DNA]</scope>
    <source>
        <strain evidence="7 8">C2015005473</strain>
    </source>
</reference>
<dbReference type="PANTHER" id="PTHR37422">
    <property type="entry name" value="TEICHURONIC ACID BIOSYNTHESIS PROTEIN TUAE"/>
    <property type="match status" value="1"/>
</dbReference>
<feature type="transmembrane region" description="Helical" evidence="5">
    <location>
        <begin position="7"/>
        <end position="24"/>
    </location>
</feature>
<evidence type="ECO:0000256" key="5">
    <source>
        <dbReference type="SAM" id="Phobius"/>
    </source>
</evidence>
<evidence type="ECO:0000256" key="4">
    <source>
        <dbReference type="ARBA" id="ARBA00023136"/>
    </source>
</evidence>